<dbReference type="SUPFAM" id="SSF53597">
    <property type="entry name" value="Dihydrofolate reductase-like"/>
    <property type="match status" value="1"/>
</dbReference>
<name>A0A382CIM0_9ZZZZ</name>
<reference evidence="2" key="1">
    <citation type="submission" date="2018-05" db="EMBL/GenBank/DDBJ databases">
        <authorList>
            <person name="Lanie J.A."/>
            <person name="Ng W.-L."/>
            <person name="Kazmierczak K.M."/>
            <person name="Andrzejewski T.M."/>
            <person name="Davidsen T.M."/>
            <person name="Wayne K.J."/>
            <person name="Tettelin H."/>
            <person name="Glass J.I."/>
            <person name="Rusch D."/>
            <person name="Podicherti R."/>
            <person name="Tsui H.-C.T."/>
            <person name="Winkler M.E."/>
        </authorList>
    </citation>
    <scope>NUCLEOTIDE SEQUENCE</scope>
</reference>
<protein>
    <recommendedName>
        <fullName evidence="1">DHFR domain-containing protein</fullName>
    </recommendedName>
</protein>
<dbReference type="GO" id="GO:0046654">
    <property type="term" value="P:tetrahydrofolate biosynthetic process"/>
    <property type="evidence" value="ECO:0007669"/>
    <property type="project" value="InterPro"/>
</dbReference>
<evidence type="ECO:0000313" key="2">
    <source>
        <dbReference type="EMBL" id="SVB26048.1"/>
    </source>
</evidence>
<gene>
    <name evidence="2" type="ORF">METZ01_LOCUS178902</name>
</gene>
<dbReference type="InterPro" id="IPR024072">
    <property type="entry name" value="DHFR-like_dom_sf"/>
</dbReference>
<dbReference type="InterPro" id="IPR001796">
    <property type="entry name" value="DHFR_dom"/>
</dbReference>
<dbReference type="Gene3D" id="3.40.430.10">
    <property type="entry name" value="Dihydrofolate Reductase, subunit A"/>
    <property type="match status" value="1"/>
</dbReference>
<evidence type="ECO:0000259" key="1">
    <source>
        <dbReference type="Pfam" id="PF00186"/>
    </source>
</evidence>
<sequence length="151" mass="16999">MPKEVVLIAAVTVDGFIARHHHEATTWSKDLHLFKKQTMGHPVIMGSNTHATLATELTERDIIVVHRDDDPKKTLSSIKADRCFVIGGGKTFARFAPYLTHLFITPHPLVFGKGVRLFDGNMAELRLSFQKLIPVDKNTGIFQYQYAIQSQ</sequence>
<dbReference type="GO" id="GO:0004146">
    <property type="term" value="F:dihydrofolate reductase activity"/>
    <property type="evidence" value="ECO:0007669"/>
    <property type="project" value="InterPro"/>
</dbReference>
<organism evidence="2">
    <name type="scientific">marine metagenome</name>
    <dbReference type="NCBI Taxonomy" id="408172"/>
    <lineage>
        <taxon>unclassified sequences</taxon>
        <taxon>metagenomes</taxon>
        <taxon>ecological metagenomes</taxon>
    </lineage>
</organism>
<dbReference type="AlphaFoldDB" id="A0A382CIM0"/>
<dbReference type="Pfam" id="PF00186">
    <property type="entry name" value="DHFR_1"/>
    <property type="match status" value="1"/>
</dbReference>
<accession>A0A382CIM0</accession>
<dbReference type="EMBL" id="UINC01034735">
    <property type="protein sequence ID" value="SVB26048.1"/>
    <property type="molecule type" value="Genomic_DNA"/>
</dbReference>
<feature type="domain" description="DHFR" evidence="1">
    <location>
        <begin position="5"/>
        <end position="105"/>
    </location>
</feature>
<proteinExistence type="predicted"/>